<dbReference type="InterPro" id="IPR001943">
    <property type="entry name" value="UVR_dom"/>
</dbReference>
<dbReference type="InterPro" id="IPR050066">
    <property type="entry name" value="UvrABC_protein_C"/>
</dbReference>
<dbReference type="Proteomes" id="UP000595618">
    <property type="component" value="Chromosome"/>
</dbReference>
<dbReference type="InterPro" id="IPR036876">
    <property type="entry name" value="UVR_dom_sf"/>
</dbReference>
<accession>A0A7T5RJH1</accession>
<dbReference type="CDD" id="cd10434">
    <property type="entry name" value="GIY-YIG_UvrC_Cho"/>
    <property type="match status" value="1"/>
</dbReference>
<dbReference type="Pfam" id="PF08459">
    <property type="entry name" value="UvrC_RNaseH_dom"/>
    <property type="match status" value="1"/>
</dbReference>
<evidence type="ECO:0000259" key="2">
    <source>
        <dbReference type="PROSITE" id="PS50164"/>
    </source>
</evidence>
<dbReference type="GO" id="GO:0009380">
    <property type="term" value="C:excinuclease repair complex"/>
    <property type="evidence" value="ECO:0007669"/>
    <property type="project" value="TreeGrafter"/>
</dbReference>
<dbReference type="GO" id="GO:0009381">
    <property type="term" value="F:excinuclease ABC activity"/>
    <property type="evidence" value="ECO:0007669"/>
    <property type="project" value="InterPro"/>
</dbReference>
<proteinExistence type="predicted"/>
<dbReference type="GO" id="GO:0006289">
    <property type="term" value="P:nucleotide-excision repair"/>
    <property type="evidence" value="ECO:0007669"/>
    <property type="project" value="InterPro"/>
</dbReference>
<dbReference type="InterPro" id="IPR047296">
    <property type="entry name" value="GIY-YIG_UvrC_Cho"/>
</dbReference>
<dbReference type="PROSITE" id="PS50165">
    <property type="entry name" value="UVRC"/>
    <property type="match status" value="1"/>
</dbReference>
<evidence type="ECO:0000313" key="5">
    <source>
        <dbReference type="Proteomes" id="UP000595618"/>
    </source>
</evidence>
<dbReference type="InterPro" id="IPR038476">
    <property type="entry name" value="UvrC_RNase_H_dom_sf"/>
</dbReference>
<dbReference type="PANTHER" id="PTHR30562">
    <property type="entry name" value="UVRC/OXIDOREDUCTASE"/>
    <property type="match status" value="1"/>
</dbReference>
<dbReference type="InterPro" id="IPR001162">
    <property type="entry name" value="UvrC_RNase_H_dom"/>
</dbReference>
<reference evidence="4 5" key="1">
    <citation type="submission" date="2020-07" db="EMBL/GenBank/DDBJ databases">
        <title>Huge and variable diversity of episymbiotic CPR bacteria and DPANN archaea in groundwater ecosystems.</title>
        <authorList>
            <person name="He C.Y."/>
            <person name="Keren R."/>
            <person name="Whittaker M."/>
            <person name="Farag I.F."/>
            <person name="Doudna J."/>
            <person name="Cate J.H.D."/>
            <person name="Banfield J.F."/>
        </authorList>
    </citation>
    <scope>NUCLEOTIDE SEQUENCE [LARGE SCALE GENOMIC DNA]</scope>
    <source>
        <strain evidence="4">NC_groundwater_541_Ag_S-0.1um_46_50</strain>
    </source>
</reference>
<protein>
    <submittedName>
        <fullName evidence="4">GIY-YIG nuclease family protein</fullName>
    </submittedName>
</protein>
<dbReference type="Gene3D" id="4.10.860.10">
    <property type="entry name" value="UVR domain"/>
    <property type="match status" value="1"/>
</dbReference>
<dbReference type="PROSITE" id="PS50164">
    <property type="entry name" value="GIY_YIG"/>
    <property type="match status" value="1"/>
</dbReference>
<dbReference type="SUPFAM" id="SSF46600">
    <property type="entry name" value="C-terminal UvrC-binding domain of UvrB"/>
    <property type="match status" value="1"/>
</dbReference>
<organism evidence="4 5">
    <name type="scientific">Candidatus Sungiibacteriota bacterium</name>
    <dbReference type="NCBI Taxonomy" id="2750080"/>
    <lineage>
        <taxon>Bacteria</taxon>
        <taxon>Candidatus Sungiibacteriota</taxon>
    </lineage>
</organism>
<evidence type="ECO:0000259" key="1">
    <source>
        <dbReference type="PROSITE" id="PS50151"/>
    </source>
</evidence>
<sequence>MTKQAPSSAGVYMFKSGSDRPLYIGKAVNLKKRLASYFRKNIGGKARYLRGGTIGIEWIETPNEFAALIKEAELIKKYRPKYNILLRDDKNYFYVGATKEKFPRLFTTHQPAQNTHFIGPFTSGVALKTALKFLRRIFPYCTCKKPHKRRCLTSQIGRCLGYCCVKAQTPAERKIKEYGGNIKNIMAILQGKKKHVILLLKKEMRAAVKKQEFERAATLRDQVSGLENIFGHAQLLEVRLPVGSRTSVGSWRKIEKNLRTILATKKKISRIEGYDISNIFGSAATGSMVVFSNGMPVKSKYRKFKIKTIHQSNDIAMLQEVLRRRFQHKEWSFPDLILIDGGKPQLNAALAILRKSYFSREVRLSKVVSLAKREEDLFIPGRKHPIRLRILPQETSYFFQRIRDEAHRFAKQYHQKRRELLFRQ</sequence>
<dbReference type="InterPro" id="IPR035901">
    <property type="entry name" value="GIY-YIG_endonuc_sf"/>
</dbReference>
<gene>
    <name evidence="4" type="ORF">HYW89_04945</name>
</gene>
<dbReference type="PROSITE" id="PS50151">
    <property type="entry name" value="UVR"/>
    <property type="match status" value="1"/>
</dbReference>
<dbReference type="AlphaFoldDB" id="A0A7T5RJH1"/>
<feature type="domain" description="UvrC family homology region profile" evidence="3">
    <location>
        <begin position="252"/>
        <end position="353"/>
    </location>
</feature>
<feature type="domain" description="UVR" evidence="1">
    <location>
        <begin position="194"/>
        <end position="229"/>
    </location>
</feature>
<name>A0A7T5RJH1_9BACT</name>
<dbReference type="Gene3D" id="3.40.1440.10">
    <property type="entry name" value="GIY-YIG endonuclease"/>
    <property type="match status" value="1"/>
</dbReference>
<dbReference type="InterPro" id="IPR000305">
    <property type="entry name" value="GIY-YIG_endonuc"/>
</dbReference>
<dbReference type="PANTHER" id="PTHR30562:SF1">
    <property type="entry name" value="UVRABC SYSTEM PROTEIN C"/>
    <property type="match status" value="1"/>
</dbReference>
<dbReference type="SUPFAM" id="SSF82771">
    <property type="entry name" value="GIY-YIG endonuclease"/>
    <property type="match status" value="1"/>
</dbReference>
<evidence type="ECO:0000313" key="4">
    <source>
        <dbReference type="EMBL" id="QQG45311.1"/>
    </source>
</evidence>
<feature type="domain" description="GIY-YIG" evidence="2">
    <location>
        <begin position="7"/>
        <end position="84"/>
    </location>
</feature>
<dbReference type="EMBL" id="CP066690">
    <property type="protein sequence ID" value="QQG45311.1"/>
    <property type="molecule type" value="Genomic_DNA"/>
</dbReference>
<dbReference type="Pfam" id="PF01541">
    <property type="entry name" value="GIY-YIG"/>
    <property type="match status" value="1"/>
</dbReference>
<evidence type="ECO:0000259" key="3">
    <source>
        <dbReference type="PROSITE" id="PS50165"/>
    </source>
</evidence>
<dbReference type="Gene3D" id="3.30.420.340">
    <property type="entry name" value="UvrC, RNAse H endonuclease domain"/>
    <property type="match status" value="1"/>
</dbReference>
<dbReference type="SMART" id="SM00465">
    <property type="entry name" value="GIYc"/>
    <property type="match status" value="1"/>
</dbReference>
<dbReference type="Pfam" id="PF02151">
    <property type="entry name" value="UVR"/>
    <property type="match status" value="1"/>
</dbReference>